<dbReference type="EMBL" id="WHUV01000002">
    <property type="protein sequence ID" value="MQA54257.1"/>
    <property type="molecule type" value="Genomic_DNA"/>
</dbReference>
<dbReference type="Proteomes" id="UP000486534">
    <property type="component" value="Unassembled WGS sequence"/>
</dbReference>
<protein>
    <recommendedName>
        <fullName evidence="3">DUF3944 domain-containing protein</fullName>
    </recommendedName>
</protein>
<evidence type="ECO:0000313" key="1">
    <source>
        <dbReference type="EMBL" id="MQA54257.1"/>
    </source>
</evidence>
<evidence type="ECO:0000313" key="2">
    <source>
        <dbReference type="Proteomes" id="UP000486534"/>
    </source>
</evidence>
<dbReference type="AlphaFoldDB" id="A0A7X1U4A7"/>
<dbReference type="RefSeq" id="WP_152897805.1">
    <property type="nucleotide sequence ID" value="NZ_WHUV01000002.1"/>
</dbReference>
<evidence type="ECO:0008006" key="3">
    <source>
        <dbReference type="Google" id="ProtNLM"/>
    </source>
</evidence>
<organism evidence="1 2">
    <name type="scientific">Pseudomonas piscis</name>
    <dbReference type="NCBI Taxonomy" id="2614538"/>
    <lineage>
        <taxon>Bacteria</taxon>
        <taxon>Pseudomonadati</taxon>
        <taxon>Pseudomonadota</taxon>
        <taxon>Gammaproteobacteria</taxon>
        <taxon>Pseudomonadales</taxon>
        <taxon>Pseudomonadaceae</taxon>
        <taxon>Pseudomonas</taxon>
    </lineage>
</organism>
<name>A0A7X1U4A7_9PSED</name>
<reference evidence="1 2" key="1">
    <citation type="submission" date="2019-10" db="EMBL/GenBank/DDBJ databases">
        <title>Pseudomonas dajingensis sp. nov., isolated from the profound head ulcers of farmed Murray cod (Maccullochella peelii peelii).</title>
        <authorList>
            <person name="Liu Y."/>
        </authorList>
    </citation>
    <scope>NUCLEOTIDE SEQUENCE [LARGE SCALE GENOMIC DNA]</scope>
    <source>
        <strain evidence="1 2">MC042</strain>
    </source>
</reference>
<gene>
    <name evidence="1" type="ORF">GDH07_13150</name>
</gene>
<sequence length="234" mass="24509">MEFVVPRNRSLVDLLSNASSADLDVLADLITDNGKGRVALDSKVKTTIISRKSQGKLQSIPEVMEAEIRSFGSNSIATLFRSSGVDYTELATDVAKKLDGKPGSSDDIYAIEEQIIGLAVKKYIGNEVSVDYRDVAKLSAYIAQVVRGLISAAGAIGGIAATGGAAGMAGAIGGRLLSLAAPPLAIGAAGAAIYQATSPAFRITTPAVLQVAKIRRTRYEADFADYTRKLRACL</sequence>
<accession>A0A7X1U4A7</accession>
<proteinExistence type="predicted"/>
<comment type="caution">
    <text evidence="1">The sequence shown here is derived from an EMBL/GenBank/DDBJ whole genome shotgun (WGS) entry which is preliminary data.</text>
</comment>